<reference evidence="6" key="1">
    <citation type="submission" date="2017-09" db="EMBL/GenBank/DDBJ databases">
        <title>Depth-based differentiation of microbial function through sediment-hosted aquifers and enrichment of novel symbionts in the deep terrestrial subsurface.</title>
        <authorList>
            <person name="Probst A.J."/>
            <person name="Ladd B."/>
            <person name="Jarett J.K."/>
            <person name="Geller-Mcgrath D.E."/>
            <person name="Sieber C.M.K."/>
            <person name="Emerson J.B."/>
            <person name="Anantharaman K."/>
            <person name="Thomas B.C."/>
            <person name="Malmstrom R."/>
            <person name="Stieglmeier M."/>
            <person name="Klingl A."/>
            <person name="Woyke T."/>
            <person name="Ryan C.M."/>
            <person name="Banfield J.F."/>
        </authorList>
    </citation>
    <scope>NUCLEOTIDE SEQUENCE [LARGE SCALE GENOMIC DNA]</scope>
</reference>
<comment type="cofactor">
    <cofactor evidence="1">
        <name>FMN</name>
        <dbReference type="ChEBI" id="CHEBI:58210"/>
    </cofactor>
</comment>
<dbReference type="PROSITE" id="PS50902">
    <property type="entry name" value="FLAVODOXIN_LIKE"/>
    <property type="match status" value="1"/>
</dbReference>
<evidence type="ECO:0000256" key="3">
    <source>
        <dbReference type="ARBA" id="ARBA00022643"/>
    </source>
</evidence>
<dbReference type="InterPro" id="IPR008254">
    <property type="entry name" value="Flavodoxin/NO_synth"/>
</dbReference>
<comment type="caution">
    <text evidence="5">The sequence shown here is derived from an EMBL/GenBank/DDBJ whole genome shotgun (WGS) entry which is preliminary data.</text>
</comment>
<accession>A0A2M8LIH5</accession>
<proteinExistence type="predicted"/>
<dbReference type="PANTHER" id="PTHR19384:SF128">
    <property type="entry name" value="NADPH OXIDOREDUCTASE A"/>
    <property type="match status" value="1"/>
</dbReference>
<evidence type="ECO:0000256" key="1">
    <source>
        <dbReference type="ARBA" id="ARBA00001917"/>
    </source>
</evidence>
<protein>
    <recommendedName>
        <fullName evidence="4">Flavodoxin-like domain-containing protein</fullName>
    </recommendedName>
</protein>
<keyword evidence="2" id="KW-0285">Flavoprotein</keyword>
<organism evidence="5 6">
    <name type="scientific">Candidatus Uhrbacteria bacterium CG10_big_fil_rev_8_21_14_0_10_48_16</name>
    <dbReference type="NCBI Taxonomy" id="1975038"/>
    <lineage>
        <taxon>Bacteria</taxon>
        <taxon>Candidatus Uhriibacteriota</taxon>
    </lineage>
</organism>
<dbReference type="Proteomes" id="UP000231436">
    <property type="component" value="Unassembled WGS sequence"/>
</dbReference>
<dbReference type="GO" id="GO:0050660">
    <property type="term" value="F:flavin adenine dinucleotide binding"/>
    <property type="evidence" value="ECO:0007669"/>
    <property type="project" value="TreeGrafter"/>
</dbReference>
<dbReference type="Gene3D" id="3.40.50.360">
    <property type="match status" value="1"/>
</dbReference>
<evidence type="ECO:0000313" key="5">
    <source>
        <dbReference type="EMBL" id="PJE77248.1"/>
    </source>
</evidence>
<dbReference type="EMBL" id="PFEU01000002">
    <property type="protein sequence ID" value="PJE77248.1"/>
    <property type="molecule type" value="Genomic_DNA"/>
</dbReference>
<evidence type="ECO:0000256" key="2">
    <source>
        <dbReference type="ARBA" id="ARBA00022630"/>
    </source>
</evidence>
<dbReference type="Pfam" id="PF00258">
    <property type="entry name" value="Flavodoxin_1"/>
    <property type="match status" value="1"/>
</dbReference>
<dbReference type="SUPFAM" id="SSF52218">
    <property type="entry name" value="Flavoproteins"/>
    <property type="match status" value="1"/>
</dbReference>
<dbReference type="AlphaFoldDB" id="A0A2M8LIH5"/>
<name>A0A2M8LIH5_9BACT</name>
<gene>
    <name evidence="5" type="ORF">COV05_00140</name>
</gene>
<dbReference type="GO" id="GO:0005829">
    <property type="term" value="C:cytosol"/>
    <property type="evidence" value="ECO:0007669"/>
    <property type="project" value="TreeGrafter"/>
</dbReference>
<evidence type="ECO:0000259" key="4">
    <source>
        <dbReference type="PROSITE" id="PS50902"/>
    </source>
</evidence>
<keyword evidence="3" id="KW-0288">FMN</keyword>
<dbReference type="InterPro" id="IPR001094">
    <property type="entry name" value="Flavdoxin-like"/>
</dbReference>
<dbReference type="PANTHER" id="PTHR19384">
    <property type="entry name" value="NITRIC OXIDE SYNTHASE-RELATED"/>
    <property type="match status" value="1"/>
</dbReference>
<dbReference type="PRINTS" id="PR00369">
    <property type="entry name" value="FLAVODOXIN"/>
</dbReference>
<dbReference type="GO" id="GO:0010181">
    <property type="term" value="F:FMN binding"/>
    <property type="evidence" value="ECO:0007669"/>
    <property type="project" value="InterPro"/>
</dbReference>
<dbReference type="GO" id="GO:0016491">
    <property type="term" value="F:oxidoreductase activity"/>
    <property type="evidence" value="ECO:0007669"/>
    <property type="project" value="TreeGrafter"/>
</dbReference>
<feature type="domain" description="Flavodoxin-like" evidence="4">
    <location>
        <begin position="3"/>
        <end position="146"/>
    </location>
</feature>
<dbReference type="InterPro" id="IPR029039">
    <property type="entry name" value="Flavoprotein-like_sf"/>
</dbReference>
<sequence>MNISILYATLTGYSESVAMDLSGILKDMGWEVTMTDVTQLAKPHAPLEGNIIFGCSTYGDGDLNDIAEEFIESLRSAKLDLSHANMAIFALGESIYPDFCGAGQLAKEAFESLNAQVIEPIMSIDTLELDQEKKKQDLLSWATHITTAFDV</sequence>
<evidence type="ECO:0000313" key="6">
    <source>
        <dbReference type="Proteomes" id="UP000231436"/>
    </source>
</evidence>